<dbReference type="AlphaFoldDB" id="A0A0A1TAU5"/>
<dbReference type="PANTHER" id="PTHR43591">
    <property type="entry name" value="METHYLTRANSFERASE"/>
    <property type="match status" value="1"/>
</dbReference>
<gene>
    <name evidence="2" type="ORF">VHEMI09710</name>
</gene>
<dbReference type="GO" id="GO:0008168">
    <property type="term" value="F:methyltransferase activity"/>
    <property type="evidence" value="ECO:0007669"/>
    <property type="project" value="TreeGrafter"/>
</dbReference>
<sequence length="290" mass="31753">MSHIPQMKLPSAVEFFDSIADNYESSTGGCTLAIVRSLLELTCLQDVCSAESHVLDNAAGTGVVAGEIIRQARNLHADIPNIRIVDPAEKMISAANAKISRLDAGGRCKAAVMYGENLDFADNTFSHSITNMGILFFKDPSAGAKEIYRTLRPGGVAVVTSWADVGYLTKVIHPSQKAVRPTDPLFQLPVPPVWFQPDHVKSCLEKDGGFTDVEVLEMRCHYGAPTLLILQQMLLRIFGPVLNRWPSKDQEKFTNCIAEILPNVVEEYLMPNSDRGLGVPMQAIVAICKK</sequence>
<proteinExistence type="inferred from homology"/>
<evidence type="ECO:0000313" key="2">
    <source>
        <dbReference type="EMBL" id="CEJ94161.1"/>
    </source>
</evidence>
<evidence type="ECO:0000313" key="3">
    <source>
        <dbReference type="Proteomes" id="UP000039046"/>
    </source>
</evidence>
<reference evidence="2 3" key="1">
    <citation type="journal article" date="2015" name="Genome Announc.">
        <title>Draft Genome Sequence and Gene Annotation of the Entomopathogenic Fungus Verticillium hemipterigenum.</title>
        <authorList>
            <person name="Horn F."/>
            <person name="Habel A."/>
            <person name="Scharf D.H."/>
            <person name="Dworschak J."/>
            <person name="Brakhage A.A."/>
            <person name="Guthke R."/>
            <person name="Hertweck C."/>
            <person name="Linde J."/>
        </authorList>
    </citation>
    <scope>NUCLEOTIDE SEQUENCE [LARGE SCALE GENOMIC DNA]</scope>
</reference>
<accession>A0A0A1TAU5</accession>
<dbReference type="EMBL" id="CDHN01000006">
    <property type="protein sequence ID" value="CEJ94161.1"/>
    <property type="molecule type" value="Genomic_DNA"/>
</dbReference>
<name>A0A0A1TAU5_9HYPO</name>
<evidence type="ECO:0000256" key="1">
    <source>
        <dbReference type="ARBA" id="ARBA00038158"/>
    </source>
</evidence>
<dbReference type="PANTHER" id="PTHR43591:SF105">
    <property type="entry name" value="METHYLTRANSFERASE DOMAIN-CONTAINING PROTEIN-RELATED"/>
    <property type="match status" value="1"/>
</dbReference>
<dbReference type="HOGENOM" id="CLU_065416_2_1_1"/>
<comment type="similarity">
    <text evidence="1">Belongs to the methyltransferase superfamily. LaeA methyltransferase family.</text>
</comment>
<dbReference type="InterPro" id="IPR029063">
    <property type="entry name" value="SAM-dependent_MTases_sf"/>
</dbReference>
<dbReference type="Pfam" id="PF01209">
    <property type="entry name" value="Ubie_methyltran"/>
    <property type="match status" value="1"/>
</dbReference>
<dbReference type="SUPFAM" id="SSF53335">
    <property type="entry name" value="S-adenosyl-L-methionine-dependent methyltransferases"/>
    <property type="match status" value="1"/>
</dbReference>
<keyword evidence="3" id="KW-1185">Reference proteome</keyword>
<evidence type="ECO:0008006" key="4">
    <source>
        <dbReference type="Google" id="ProtNLM"/>
    </source>
</evidence>
<dbReference type="OrthoDB" id="4959830at2759"/>
<organism evidence="2 3">
    <name type="scientific">[Torrubiella] hemipterigena</name>
    <dbReference type="NCBI Taxonomy" id="1531966"/>
    <lineage>
        <taxon>Eukaryota</taxon>
        <taxon>Fungi</taxon>
        <taxon>Dikarya</taxon>
        <taxon>Ascomycota</taxon>
        <taxon>Pezizomycotina</taxon>
        <taxon>Sordariomycetes</taxon>
        <taxon>Hypocreomycetidae</taxon>
        <taxon>Hypocreales</taxon>
        <taxon>Clavicipitaceae</taxon>
        <taxon>Clavicipitaceae incertae sedis</taxon>
        <taxon>'Torrubiella' clade</taxon>
    </lineage>
</organism>
<protein>
    <recommendedName>
        <fullName evidence="4">Methyltransferase domain-containing protein</fullName>
    </recommendedName>
</protein>
<dbReference type="STRING" id="1531966.A0A0A1TAU5"/>
<dbReference type="Gene3D" id="3.40.50.150">
    <property type="entry name" value="Vaccinia Virus protein VP39"/>
    <property type="match status" value="1"/>
</dbReference>
<dbReference type="Proteomes" id="UP000039046">
    <property type="component" value="Unassembled WGS sequence"/>
</dbReference>